<comment type="caution">
    <text evidence="8">The sequence shown here is derived from an EMBL/GenBank/DDBJ whole genome shotgun (WGS) entry which is preliminary data.</text>
</comment>
<feature type="compositionally biased region" description="Basic and acidic residues" evidence="6">
    <location>
        <begin position="82"/>
        <end position="104"/>
    </location>
</feature>
<evidence type="ECO:0000259" key="7">
    <source>
        <dbReference type="PROSITE" id="PS50172"/>
    </source>
</evidence>
<evidence type="ECO:0000256" key="3">
    <source>
        <dbReference type="ARBA" id="ARBA00022763"/>
    </source>
</evidence>
<sequence>MADEADKKKASKKTETEKEEKKPKTRATRNNKSSDEDETIVEKKKERKDKKDKEDTDDDKEQEEEEQEEEVTDKKGKKKETAKKQVSKEKKEVKEKKETKEKKAPATKKKTTATTTEKETKEKKGTKRKTGDEKKTKNSKKDDEEEDEEEEEQEEDDDQNDTPKKKGKNIVSDTEDSEEDDVDKTKYIAVTGFADPEAIYGEIKGLNDAMISEEHDEITHIVLGENASRTLKVLYGIAHGNWIVDKKWINKSAAVGHFVDEEEYETTLFKGAAKSRAAVDDGEAPLFYNMAFYLHGKKADKGLNKTEKTKLISLLGGKISKNISTANVCIVSGDHDPIPKYNGTETVDIVNDKWLLDSIQEYKILPFSDYSIN</sequence>
<dbReference type="EMBL" id="AJWJ01000903">
    <property type="protein sequence ID" value="KAF2068624.1"/>
    <property type="molecule type" value="Genomic_DNA"/>
</dbReference>
<evidence type="ECO:0000313" key="8">
    <source>
        <dbReference type="EMBL" id="KAF2068624.1"/>
    </source>
</evidence>
<accession>A0A8J4V2C5</accession>
<keyword evidence="5" id="KW-0539">Nucleus</keyword>
<evidence type="ECO:0000256" key="2">
    <source>
        <dbReference type="ARBA" id="ARBA00022737"/>
    </source>
</evidence>
<feature type="domain" description="BRCT" evidence="7">
    <location>
        <begin position="216"/>
        <end position="266"/>
    </location>
</feature>
<evidence type="ECO:0000256" key="4">
    <source>
        <dbReference type="ARBA" id="ARBA00023204"/>
    </source>
</evidence>
<feature type="compositionally biased region" description="Acidic residues" evidence="6">
    <location>
        <begin position="55"/>
        <end position="71"/>
    </location>
</feature>
<dbReference type="PANTHER" id="PTHR13763:SF0">
    <property type="entry name" value="BREAST CANCER TYPE 1 SUSCEPTIBILITY PROTEIN"/>
    <property type="match status" value="1"/>
</dbReference>
<comment type="subcellular location">
    <subcellularLocation>
        <location evidence="1">Nucleus</location>
    </subcellularLocation>
</comment>
<feature type="compositionally biased region" description="Basic and acidic residues" evidence="6">
    <location>
        <begin position="40"/>
        <end position="54"/>
    </location>
</feature>
<dbReference type="Gene3D" id="3.40.50.10190">
    <property type="entry name" value="BRCT domain"/>
    <property type="match status" value="2"/>
</dbReference>
<dbReference type="PANTHER" id="PTHR13763">
    <property type="entry name" value="BREAST CANCER TYPE 1 SUSCEPTIBILITY PROTEIN BRCA1"/>
    <property type="match status" value="1"/>
</dbReference>
<feature type="region of interest" description="Disordered" evidence="6">
    <location>
        <begin position="1"/>
        <end position="183"/>
    </location>
</feature>
<keyword evidence="2" id="KW-0677">Repeat</keyword>
<keyword evidence="4" id="KW-0234">DNA repair</keyword>
<gene>
    <name evidence="8" type="ORF">CYY_010051</name>
</gene>
<dbReference type="InterPro" id="IPR001357">
    <property type="entry name" value="BRCT_dom"/>
</dbReference>
<dbReference type="SUPFAM" id="SSF52113">
    <property type="entry name" value="BRCT domain"/>
    <property type="match status" value="2"/>
</dbReference>
<dbReference type="AlphaFoldDB" id="A0A8J4V2C5"/>
<organism evidence="8 9">
    <name type="scientific">Polysphondylium violaceum</name>
    <dbReference type="NCBI Taxonomy" id="133409"/>
    <lineage>
        <taxon>Eukaryota</taxon>
        <taxon>Amoebozoa</taxon>
        <taxon>Evosea</taxon>
        <taxon>Eumycetozoa</taxon>
        <taxon>Dictyostelia</taxon>
        <taxon>Dictyosteliales</taxon>
        <taxon>Dictyosteliaceae</taxon>
        <taxon>Polysphondylium</taxon>
    </lineage>
</organism>
<dbReference type="GO" id="GO:0045944">
    <property type="term" value="P:positive regulation of transcription by RNA polymerase II"/>
    <property type="evidence" value="ECO:0007669"/>
    <property type="project" value="TreeGrafter"/>
</dbReference>
<feature type="domain" description="BRCT" evidence="7">
    <location>
        <begin position="282"/>
        <end position="372"/>
    </location>
</feature>
<dbReference type="GO" id="GO:0000724">
    <property type="term" value="P:double-strand break repair via homologous recombination"/>
    <property type="evidence" value="ECO:0007669"/>
    <property type="project" value="TreeGrafter"/>
</dbReference>
<evidence type="ECO:0000313" key="9">
    <source>
        <dbReference type="Proteomes" id="UP000695562"/>
    </source>
</evidence>
<dbReference type="GO" id="GO:0004842">
    <property type="term" value="F:ubiquitin-protein transferase activity"/>
    <property type="evidence" value="ECO:0007669"/>
    <property type="project" value="TreeGrafter"/>
</dbReference>
<feature type="compositionally biased region" description="Acidic residues" evidence="6">
    <location>
        <begin position="143"/>
        <end position="160"/>
    </location>
</feature>
<evidence type="ECO:0000256" key="1">
    <source>
        <dbReference type="ARBA" id="ARBA00004123"/>
    </source>
</evidence>
<dbReference type="Pfam" id="PF16589">
    <property type="entry name" value="BRCT_2"/>
    <property type="match status" value="1"/>
</dbReference>
<name>A0A8J4V2C5_9MYCE</name>
<proteinExistence type="predicted"/>
<dbReference type="OrthoDB" id="21476at2759"/>
<evidence type="ECO:0000256" key="5">
    <source>
        <dbReference type="ARBA" id="ARBA00023242"/>
    </source>
</evidence>
<protein>
    <recommendedName>
        <fullName evidence="7">BRCT domain-containing protein</fullName>
    </recommendedName>
</protein>
<dbReference type="PROSITE" id="PS50172">
    <property type="entry name" value="BRCT"/>
    <property type="match status" value="2"/>
</dbReference>
<keyword evidence="9" id="KW-1185">Reference proteome</keyword>
<feature type="compositionally biased region" description="Basic and acidic residues" evidence="6">
    <location>
        <begin position="116"/>
        <end position="142"/>
    </location>
</feature>
<dbReference type="GO" id="GO:0005634">
    <property type="term" value="C:nucleus"/>
    <property type="evidence" value="ECO:0007669"/>
    <property type="project" value="UniProtKB-SubCell"/>
</dbReference>
<dbReference type="Proteomes" id="UP000695562">
    <property type="component" value="Unassembled WGS sequence"/>
</dbReference>
<dbReference type="InterPro" id="IPR036420">
    <property type="entry name" value="BRCT_dom_sf"/>
</dbReference>
<feature type="compositionally biased region" description="Basic and acidic residues" evidence="6">
    <location>
        <begin position="1"/>
        <end position="22"/>
    </location>
</feature>
<reference evidence="8" key="1">
    <citation type="submission" date="2020-01" db="EMBL/GenBank/DDBJ databases">
        <title>Development of genomics and gene disruption for Polysphondylium violaceum indicates a role for the polyketide synthase stlB in stalk morphogenesis.</title>
        <authorList>
            <person name="Narita B."/>
            <person name="Kawabe Y."/>
            <person name="Kin K."/>
            <person name="Saito T."/>
            <person name="Gibbs R."/>
            <person name="Kuspa A."/>
            <person name="Muzny D."/>
            <person name="Queller D."/>
            <person name="Richards S."/>
            <person name="Strassman J."/>
            <person name="Sucgang R."/>
            <person name="Worley K."/>
            <person name="Schaap P."/>
        </authorList>
    </citation>
    <scope>NUCLEOTIDE SEQUENCE</scope>
    <source>
        <strain evidence="8">QSvi11</strain>
    </source>
</reference>
<feature type="compositionally biased region" description="Acidic residues" evidence="6">
    <location>
        <begin position="173"/>
        <end position="182"/>
    </location>
</feature>
<evidence type="ECO:0000256" key="6">
    <source>
        <dbReference type="SAM" id="MobiDB-lite"/>
    </source>
</evidence>
<dbReference type="InterPro" id="IPR031099">
    <property type="entry name" value="BRCA1-associated"/>
</dbReference>
<dbReference type="CDD" id="cd17751">
    <property type="entry name" value="BRCT_microcephalin_rpt3"/>
    <property type="match status" value="1"/>
</dbReference>
<keyword evidence="3" id="KW-0227">DNA damage</keyword>
<dbReference type="SMART" id="SM00292">
    <property type="entry name" value="BRCT"/>
    <property type="match status" value="2"/>
</dbReference>